<reference evidence="2" key="1">
    <citation type="journal article" date="2020" name="Phytopathology">
        <title>Genome sequence of the chestnut blight fungus Cryphonectria parasitica EP155: A fundamental resource for an archetypical invasive plant pathogen.</title>
        <authorList>
            <person name="Crouch J.A."/>
            <person name="Dawe A."/>
            <person name="Aerts A."/>
            <person name="Barry K."/>
            <person name="Churchill A.C.L."/>
            <person name="Grimwood J."/>
            <person name="Hillman B."/>
            <person name="Milgroom M.G."/>
            <person name="Pangilinan J."/>
            <person name="Smith M."/>
            <person name="Salamov A."/>
            <person name="Schmutz J."/>
            <person name="Yadav J."/>
            <person name="Grigoriev I.V."/>
            <person name="Nuss D."/>
        </authorList>
    </citation>
    <scope>NUCLEOTIDE SEQUENCE</scope>
    <source>
        <strain evidence="2">EP155</strain>
    </source>
</reference>
<dbReference type="Proteomes" id="UP000803844">
    <property type="component" value="Unassembled WGS sequence"/>
</dbReference>
<dbReference type="GeneID" id="63832131"/>
<name>A0A9P5CNF3_CRYP1</name>
<gene>
    <name evidence="2" type="ORF">M406DRAFT_102334</name>
</gene>
<organism evidence="2 3">
    <name type="scientific">Cryphonectria parasitica (strain ATCC 38755 / EP155)</name>
    <dbReference type="NCBI Taxonomy" id="660469"/>
    <lineage>
        <taxon>Eukaryota</taxon>
        <taxon>Fungi</taxon>
        <taxon>Dikarya</taxon>
        <taxon>Ascomycota</taxon>
        <taxon>Pezizomycotina</taxon>
        <taxon>Sordariomycetes</taxon>
        <taxon>Sordariomycetidae</taxon>
        <taxon>Diaporthales</taxon>
        <taxon>Cryphonectriaceae</taxon>
        <taxon>Cryphonectria-Endothia species complex</taxon>
        <taxon>Cryphonectria</taxon>
    </lineage>
</organism>
<evidence type="ECO:0000313" key="2">
    <source>
        <dbReference type="EMBL" id="KAF3765093.1"/>
    </source>
</evidence>
<proteinExistence type="predicted"/>
<dbReference type="EMBL" id="MU032348">
    <property type="protein sequence ID" value="KAF3765093.1"/>
    <property type="molecule type" value="Genomic_DNA"/>
</dbReference>
<sequence>MRQHAAGCRSGILLWVAMPVIIWPALAPPCHGETITTNIYPLRSNSKRAHSAHAARGPLSILDERSISSQVIQLDGQLILRELQNSGCKSDQVSTFSAFPFASSPSSPLMFCVAINKICTSGLDALHVPFIWMQQPESFHVRFRWFSFNSLEKGLKPGIDIPNVAPGLGLDPVP</sequence>
<evidence type="ECO:0000256" key="1">
    <source>
        <dbReference type="SAM" id="SignalP"/>
    </source>
</evidence>
<protein>
    <submittedName>
        <fullName evidence="2">Uncharacterized protein</fullName>
    </submittedName>
</protein>
<comment type="caution">
    <text evidence="2">The sequence shown here is derived from an EMBL/GenBank/DDBJ whole genome shotgun (WGS) entry which is preliminary data.</text>
</comment>
<feature type="signal peptide" evidence="1">
    <location>
        <begin position="1"/>
        <end position="32"/>
    </location>
</feature>
<dbReference type="RefSeq" id="XP_040776054.1">
    <property type="nucleotide sequence ID" value="XM_040915002.1"/>
</dbReference>
<evidence type="ECO:0000313" key="3">
    <source>
        <dbReference type="Proteomes" id="UP000803844"/>
    </source>
</evidence>
<feature type="chain" id="PRO_5040486292" evidence="1">
    <location>
        <begin position="33"/>
        <end position="174"/>
    </location>
</feature>
<keyword evidence="3" id="KW-1185">Reference proteome</keyword>
<keyword evidence="1" id="KW-0732">Signal</keyword>
<accession>A0A9P5CNF3</accession>
<dbReference type="AlphaFoldDB" id="A0A9P5CNF3"/>